<dbReference type="EMBL" id="JAJLJH010000001">
    <property type="protein sequence ID" value="MCK9685234.1"/>
    <property type="molecule type" value="Genomic_DNA"/>
</dbReference>
<dbReference type="AlphaFoldDB" id="A0A9X2C0Z3"/>
<proteinExistence type="predicted"/>
<evidence type="ECO:0000259" key="3">
    <source>
        <dbReference type="PROSITE" id="PS51186"/>
    </source>
</evidence>
<keyword evidence="2" id="KW-0012">Acyltransferase</keyword>
<dbReference type="RefSeq" id="WP_275681242.1">
    <property type="nucleotide sequence ID" value="NZ_JAJLJH010000001.1"/>
</dbReference>
<dbReference type="InterPro" id="IPR016181">
    <property type="entry name" value="Acyl_CoA_acyltransferase"/>
</dbReference>
<dbReference type="GO" id="GO:0016747">
    <property type="term" value="F:acyltransferase activity, transferring groups other than amino-acyl groups"/>
    <property type="evidence" value="ECO:0007669"/>
    <property type="project" value="InterPro"/>
</dbReference>
<name>A0A9X2C0Z3_9BURK</name>
<sequence length="146" mass="16603">MSVLTFRRAVEADIATMMRLRLSVNENKLSNPSSVTHAMCSDYLDRLGRAWVAELAGEIVGFSYAARDGSIWALFVDPGREGLGAGKQLLRFAVAWLFEIGHDEIRLGTEANTRADRFYAAQGWTRGEMKDDVEVWYRLRRSDRRD</sequence>
<dbReference type="Gene3D" id="3.40.630.30">
    <property type="match status" value="1"/>
</dbReference>
<feature type="domain" description="N-acetyltransferase" evidence="3">
    <location>
        <begin position="4"/>
        <end position="142"/>
    </location>
</feature>
<dbReference type="SUPFAM" id="SSF55729">
    <property type="entry name" value="Acyl-CoA N-acyltransferases (Nat)"/>
    <property type="match status" value="1"/>
</dbReference>
<comment type="caution">
    <text evidence="4">The sequence shown here is derived from an EMBL/GenBank/DDBJ whole genome shotgun (WGS) entry which is preliminary data.</text>
</comment>
<evidence type="ECO:0000256" key="2">
    <source>
        <dbReference type="ARBA" id="ARBA00023315"/>
    </source>
</evidence>
<dbReference type="InterPro" id="IPR000182">
    <property type="entry name" value="GNAT_dom"/>
</dbReference>
<keyword evidence="5" id="KW-1185">Reference proteome</keyword>
<keyword evidence="1" id="KW-0808">Transferase</keyword>
<dbReference type="CDD" id="cd04301">
    <property type="entry name" value="NAT_SF"/>
    <property type="match status" value="1"/>
</dbReference>
<dbReference type="PANTHER" id="PTHR43877">
    <property type="entry name" value="AMINOALKYLPHOSPHONATE N-ACETYLTRANSFERASE-RELATED-RELATED"/>
    <property type="match status" value="1"/>
</dbReference>
<evidence type="ECO:0000256" key="1">
    <source>
        <dbReference type="ARBA" id="ARBA00022679"/>
    </source>
</evidence>
<protein>
    <submittedName>
        <fullName evidence="4">GNAT family N-acetyltransferase</fullName>
    </submittedName>
</protein>
<evidence type="ECO:0000313" key="5">
    <source>
        <dbReference type="Proteomes" id="UP001139353"/>
    </source>
</evidence>
<accession>A0A9X2C0Z3</accession>
<gene>
    <name evidence="4" type="ORF">LPC04_05850</name>
</gene>
<dbReference type="PROSITE" id="PS51186">
    <property type="entry name" value="GNAT"/>
    <property type="match status" value="1"/>
</dbReference>
<evidence type="ECO:0000313" key="4">
    <source>
        <dbReference type="EMBL" id="MCK9685234.1"/>
    </source>
</evidence>
<organism evidence="4 5">
    <name type="scientific">Scleromatobacter humisilvae</name>
    <dbReference type="NCBI Taxonomy" id="2897159"/>
    <lineage>
        <taxon>Bacteria</taxon>
        <taxon>Pseudomonadati</taxon>
        <taxon>Pseudomonadota</taxon>
        <taxon>Betaproteobacteria</taxon>
        <taxon>Burkholderiales</taxon>
        <taxon>Sphaerotilaceae</taxon>
        <taxon>Scleromatobacter</taxon>
    </lineage>
</organism>
<dbReference type="Pfam" id="PF00583">
    <property type="entry name" value="Acetyltransf_1"/>
    <property type="match status" value="1"/>
</dbReference>
<reference evidence="4" key="1">
    <citation type="submission" date="2021-11" db="EMBL/GenBank/DDBJ databases">
        <title>BS-T2-15 a new species belonging to the Comamonadaceae family isolated from the soil of a French oak forest.</title>
        <authorList>
            <person name="Mieszkin S."/>
            <person name="Alain K."/>
        </authorList>
    </citation>
    <scope>NUCLEOTIDE SEQUENCE</scope>
    <source>
        <strain evidence="4">BS-T2-15</strain>
    </source>
</reference>
<dbReference type="Proteomes" id="UP001139353">
    <property type="component" value="Unassembled WGS sequence"/>
</dbReference>
<dbReference type="InterPro" id="IPR050832">
    <property type="entry name" value="Bact_Acetyltransf"/>
</dbReference>